<evidence type="ECO:0000313" key="1">
    <source>
        <dbReference type="EMBL" id="OAT38867.1"/>
    </source>
</evidence>
<name>A0A198GN65_9GAMM</name>
<keyword evidence="2" id="KW-1185">Reference proteome</keyword>
<accession>A0A198GN65</accession>
<sequence length="55" mass="6405">MTKNTFNKVVKNNKAEFYFSLNYVKKDNHPPSPGKIDTKITFNIEINNEIIAMED</sequence>
<proteinExistence type="predicted"/>
<comment type="caution">
    <text evidence="1">The sequence shown here is derived from an EMBL/GenBank/DDBJ whole genome shotgun (WGS) entry which is preliminary data.</text>
</comment>
<dbReference type="Proteomes" id="UP000094023">
    <property type="component" value="Unassembled WGS sequence"/>
</dbReference>
<evidence type="ECO:0000313" key="2">
    <source>
        <dbReference type="Proteomes" id="UP000094023"/>
    </source>
</evidence>
<dbReference type="AlphaFoldDB" id="A0A198GN65"/>
<protein>
    <submittedName>
        <fullName evidence="1">Uncharacterized protein</fullName>
    </submittedName>
</protein>
<gene>
    <name evidence="1" type="ORF">M983_0132</name>
</gene>
<organism evidence="1 2">
    <name type="scientific">Proteus myxofaciens ATCC 19692</name>
    <dbReference type="NCBI Taxonomy" id="1354337"/>
    <lineage>
        <taxon>Bacteria</taxon>
        <taxon>Pseudomonadati</taxon>
        <taxon>Pseudomonadota</taxon>
        <taxon>Gammaproteobacteria</taxon>
        <taxon>Enterobacterales</taxon>
        <taxon>Morganellaceae</taxon>
        <taxon>Proteus</taxon>
    </lineage>
</organism>
<dbReference type="EMBL" id="LXEN01000007">
    <property type="protein sequence ID" value="OAT38867.1"/>
    <property type="molecule type" value="Genomic_DNA"/>
</dbReference>
<reference evidence="1 2" key="1">
    <citation type="submission" date="2016-04" db="EMBL/GenBank/DDBJ databases">
        <title>ATOL: Assembling a taxonomically balanced genome-scale reconstruction of the evolutionary history of the Enterobacteriaceae.</title>
        <authorList>
            <person name="Plunkett G.III."/>
            <person name="Neeno-Eckwall E.C."/>
            <person name="Glasner J.D."/>
            <person name="Perna N.T."/>
        </authorList>
    </citation>
    <scope>NUCLEOTIDE SEQUENCE [LARGE SCALE GENOMIC DNA]</scope>
    <source>
        <strain evidence="1 2">ATCC 19692</strain>
    </source>
</reference>